<keyword evidence="1" id="KW-0378">Hydrolase</keyword>
<gene>
    <name evidence="3" type="ORF">A3D65_04150</name>
</gene>
<name>A0A1G2DAD8_9BACT</name>
<reference evidence="3 4" key="1">
    <citation type="journal article" date="2016" name="Nat. Commun.">
        <title>Thousands of microbial genomes shed light on interconnected biogeochemical processes in an aquifer system.</title>
        <authorList>
            <person name="Anantharaman K."/>
            <person name="Brown C.T."/>
            <person name="Hug L.A."/>
            <person name="Sharon I."/>
            <person name="Castelle C.J."/>
            <person name="Probst A.J."/>
            <person name="Thomas B.C."/>
            <person name="Singh A."/>
            <person name="Wilkins M.J."/>
            <person name="Karaoz U."/>
            <person name="Brodie E.L."/>
            <person name="Williams K.H."/>
            <person name="Hubbard S.S."/>
            <person name="Banfield J.F."/>
        </authorList>
    </citation>
    <scope>NUCLEOTIDE SEQUENCE [LARGE SCALE GENOMIC DNA]</scope>
</reference>
<dbReference type="STRING" id="1798661.A3D65_04150"/>
<dbReference type="Pfam" id="PF00648">
    <property type="entry name" value="Peptidase_C2"/>
    <property type="match status" value="1"/>
</dbReference>
<dbReference type="Proteomes" id="UP000177996">
    <property type="component" value="Unassembled WGS sequence"/>
</dbReference>
<comment type="caution">
    <text evidence="3">The sequence shown here is derived from an EMBL/GenBank/DDBJ whole genome shotgun (WGS) entry which is preliminary data.</text>
</comment>
<accession>A0A1G2DAD8</accession>
<feature type="active site" evidence="1">
    <location>
        <position position="483"/>
    </location>
</feature>
<feature type="domain" description="Calpain catalytic" evidence="2">
    <location>
        <begin position="269"/>
        <end position="503"/>
    </location>
</feature>
<dbReference type="GO" id="GO:0004198">
    <property type="term" value="F:calcium-dependent cysteine-type endopeptidase activity"/>
    <property type="evidence" value="ECO:0007669"/>
    <property type="project" value="InterPro"/>
</dbReference>
<dbReference type="PROSITE" id="PS50203">
    <property type="entry name" value="CALPAIN_CAT"/>
    <property type="match status" value="1"/>
</dbReference>
<dbReference type="AlphaFoldDB" id="A0A1G2DAD8"/>
<dbReference type="PROSITE" id="PS00139">
    <property type="entry name" value="THIOL_PROTEASE_CYS"/>
    <property type="match status" value="1"/>
</dbReference>
<evidence type="ECO:0000313" key="3">
    <source>
        <dbReference type="EMBL" id="OGZ10503.1"/>
    </source>
</evidence>
<keyword evidence="1" id="KW-0788">Thiol protease</keyword>
<evidence type="ECO:0000259" key="2">
    <source>
        <dbReference type="PROSITE" id="PS50203"/>
    </source>
</evidence>
<feature type="active site" evidence="1">
    <location>
        <position position="501"/>
    </location>
</feature>
<evidence type="ECO:0000313" key="4">
    <source>
        <dbReference type="Proteomes" id="UP000177996"/>
    </source>
</evidence>
<organism evidence="3 4">
    <name type="scientific">Candidatus Lloydbacteria bacterium RIFCSPHIGHO2_02_FULL_50_13</name>
    <dbReference type="NCBI Taxonomy" id="1798661"/>
    <lineage>
        <taxon>Bacteria</taxon>
        <taxon>Candidatus Lloydiibacteriota</taxon>
    </lineage>
</organism>
<dbReference type="GO" id="GO:0006508">
    <property type="term" value="P:proteolysis"/>
    <property type="evidence" value="ECO:0007669"/>
    <property type="project" value="UniProtKB-KW"/>
</dbReference>
<sequence length="545" mass="60282">MREEGFSFEQDLAVDDGVHIEMPKTEIIQNDAYVSTYDKALDARWKESESSGITAPNWTLAPISIDAPQPEVDSVLSSPELVAHTEQLPLTNEIPPPLVGGEGVGVVPENIQEIEKFTEEQVATATLEVENFVSSGANEVALAEEAIALPDSDIQEVRERTGILGKLEQIRNQASVLLVKLRDKTTEIVGREIAALTTKPQKKFDHEKENEYERIKGFIRNYERENVAPVIEEAKRMRNKILEERGLLQMSQEDYQTYFAPKDFEVGAELNQGNVGDCYAVAALHALSCSPNYEIICRSSMKKLPDGSWEVKIPLLSENGDVINITQEELGPQKNAQFLKVKEGDIIPDLRYSLKSLGGKEGIRVLEAAFIKKKFGSVDRLAAEGGWGSEVLESLGGDNFKKYSINSNKYNADRKTHEHPGLVSLPADEMAFLDHVLENFDPEVFIATAATRFMDTKTLSGQVLEGIGVYKGKDTMQVFVPGHAYSISGVDKKNRVIKLANPWDTTKSIELTFDQFKGTFGGLDAVRIDNAKLLSNMSNIAKSGA</sequence>
<protein>
    <recommendedName>
        <fullName evidence="2">Calpain catalytic domain-containing protein</fullName>
    </recommendedName>
</protein>
<feature type="active site" evidence="1">
    <location>
        <position position="278"/>
    </location>
</feature>
<dbReference type="InterPro" id="IPR001300">
    <property type="entry name" value="Peptidase_C2_calpain_cat"/>
</dbReference>
<dbReference type="InterPro" id="IPR000169">
    <property type="entry name" value="Pept_cys_AS"/>
</dbReference>
<evidence type="ECO:0000256" key="1">
    <source>
        <dbReference type="PROSITE-ProRule" id="PRU00239"/>
    </source>
</evidence>
<keyword evidence="1" id="KW-0645">Protease</keyword>
<proteinExistence type="predicted"/>
<dbReference type="EMBL" id="MHLL01000008">
    <property type="protein sequence ID" value="OGZ10503.1"/>
    <property type="molecule type" value="Genomic_DNA"/>
</dbReference>